<proteinExistence type="predicted"/>
<evidence type="ECO:0000313" key="3">
    <source>
        <dbReference type="Proteomes" id="UP000319263"/>
    </source>
</evidence>
<dbReference type="OrthoDB" id="65624at2"/>
<dbReference type="RefSeq" id="WP_143986229.1">
    <property type="nucleotide sequence ID" value="NZ_CP041692.1"/>
</dbReference>
<dbReference type="GO" id="GO:0032259">
    <property type="term" value="P:methylation"/>
    <property type="evidence" value="ECO:0007669"/>
    <property type="project" value="UniProtKB-KW"/>
</dbReference>
<protein>
    <submittedName>
        <fullName evidence="2">Class I SAM-dependent methyltransferase</fullName>
    </submittedName>
</protein>
<dbReference type="EMBL" id="CP041692">
    <property type="protein sequence ID" value="QDP96263.1"/>
    <property type="molecule type" value="Genomic_DNA"/>
</dbReference>
<dbReference type="PANTHER" id="PTHR43591">
    <property type="entry name" value="METHYLTRANSFERASE"/>
    <property type="match status" value="1"/>
</dbReference>
<evidence type="ECO:0000259" key="1">
    <source>
        <dbReference type="Pfam" id="PF08241"/>
    </source>
</evidence>
<evidence type="ECO:0000313" key="2">
    <source>
        <dbReference type="EMBL" id="QDP96263.1"/>
    </source>
</evidence>
<dbReference type="Proteomes" id="UP000319263">
    <property type="component" value="Chromosome"/>
</dbReference>
<dbReference type="GO" id="GO:0008757">
    <property type="term" value="F:S-adenosylmethionine-dependent methyltransferase activity"/>
    <property type="evidence" value="ECO:0007669"/>
    <property type="project" value="InterPro"/>
</dbReference>
<dbReference type="InterPro" id="IPR013216">
    <property type="entry name" value="Methyltransf_11"/>
</dbReference>
<keyword evidence="3" id="KW-1185">Reference proteome</keyword>
<reference evidence="2 3" key="1">
    <citation type="submission" date="2019-07" db="EMBL/GenBank/DDBJ databases">
        <title>Microlunatus dokdonensis sp. nov. isolated from the rhizospheric soil of the wild plant Elymus tsukushiensis.</title>
        <authorList>
            <person name="Ghim S.-Y."/>
            <person name="Hwang Y.-J."/>
            <person name="Son J.-S."/>
            <person name="Shin J.-H."/>
        </authorList>
    </citation>
    <scope>NUCLEOTIDE SEQUENCE [LARGE SCALE GENOMIC DNA]</scope>
    <source>
        <strain evidence="2 3">KUDC0627</strain>
    </source>
</reference>
<accession>A0A516PYL8</accession>
<dbReference type="AlphaFoldDB" id="A0A516PYL8"/>
<organism evidence="2 3">
    <name type="scientific">Microlunatus elymi</name>
    <dbReference type="NCBI Taxonomy" id="2596828"/>
    <lineage>
        <taxon>Bacteria</taxon>
        <taxon>Bacillati</taxon>
        <taxon>Actinomycetota</taxon>
        <taxon>Actinomycetes</taxon>
        <taxon>Propionibacteriales</taxon>
        <taxon>Propionibacteriaceae</taxon>
        <taxon>Microlunatus</taxon>
    </lineage>
</organism>
<name>A0A516PYL8_9ACTN</name>
<keyword evidence="2" id="KW-0489">Methyltransferase</keyword>
<dbReference type="CDD" id="cd02440">
    <property type="entry name" value="AdoMet_MTases"/>
    <property type="match status" value="1"/>
</dbReference>
<dbReference type="PANTHER" id="PTHR43591:SF110">
    <property type="entry name" value="RHODANESE DOMAIN-CONTAINING PROTEIN"/>
    <property type="match status" value="1"/>
</dbReference>
<feature type="domain" description="Methyltransferase type 11" evidence="1">
    <location>
        <begin position="53"/>
        <end position="143"/>
    </location>
</feature>
<dbReference type="InterPro" id="IPR029063">
    <property type="entry name" value="SAM-dependent_MTases_sf"/>
</dbReference>
<keyword evidence="2" id="KW-0808">Transferase</keyword>
<dbReference type="SUPFAM" id="SSF53335">
    <property type="entry name" value="S-adenosyl-L-methionine-dependent methyltransferases"/>
    <property type="match status" value="1"/>
</dbReference>
<dbReference type="Pfam" id="PF08241">
    <property type="entry name" value="Methyltransf_11"/>
    <property type="match status" value="1"/>
</dbReference>
<sequence>MPIGNERQSVREQYGRETGLTTRMSIWQPPADGITPQDIAVEILRAADPKSLLEIGCGTGLLAERISRELPGTDVLATDQSERMVELTAERGVAAQVVDADDLPFDDDRFEAVLAAWMLYHVPDLDRTLAGVRRVLRPGGSFVAITNGDHHAGGLLAAAGAPLLITQFSSENGEAALRRHFDRVEACEVTPLAVADHQRAQEYLASFDAELAANLPPYEGERSYPGAVTLFTAR</sequence>
<dbReference type="Gene3D" id="3.40.50.150">
    <property type="entry name" value="Vaccinia Virus protein VP39"/>
    <property type="match status" value="1"/>
</dbReference>
<gene>
    <name evidence="2" type="ORF">FOE78_10455</name>
</gene>
<dbReference type="KEGG" id="mik:FOE78_10455"/>